<dbReference type="AlphaFoldDB" id="A0A850LN24"/>
<dbReference type="GO" id="GO:0005886">
    <property type="term" value="C:plasma membrane"/>
    <property type="evidence" value="ECO:0007669"/>
    <property type="project" value="UniProtKB-SubCell"/>
</dbReference>
<feature type="transmembrane region" description="Helical" evidence="9">
    <location>
        <begin position="133"/>
        <end position="150"/>
    </location>
</feature>
<evidence type="ECO:0000256" key="3">
    <source>
        <dbReference type="ARBA" id="ARBA00022475"/>
    </source>
</evidence>
<comment type="subcellular location">
    <subcellularLocation>
        <location evidence="1 9">Cell inner membrane</location>
        <topology evidence="1 9">Multi-pass membrane protein</topology>
    </subcellularLocation>
</comment>
<dbReference type="PANTHER" id="PTHR35011">
    <property type="entry name" value="2,3-DIKETO-L-GULONATE TRAP TRANSPORTER SMALL PERMEASE PROTEIN YIAM"/>
    <property type="match status" value="1"/>
</dbReference>
<keyword evidence="5 9" id="KW-0812">Transmembrane</keyword>
<keyword evidence="4 9" id="KW-0997">Cell inner membrane</keyword>
<evidence type="ECO:0000313" key="11">
    <source>
        <dbReference type="EMBL" id="NVK98992.1"/>
    </source>
</evidence>
<feature type="transmembrane region" description="Helical" evidence="9">
    <location>
        <begin position="175"/>
        <end position="194"/>
    </location>
</feature>
<comment type="function">
    <text evidence="9">Part of the tripartite ATP-independent periplasmic (TRAP) transport system.</text>
</comment>
<dbReference type="PANTHER" id="PTHR35011:SF4">
    <property type="entry name" value="SLL1102 PROTEIN"/>
    <property type="match status" value="1"/>
</dbReference>
<dbReference type="InterPro" id="IPR007387">
    <property type="entry name" value="TRAP_DctQ"/>
</dbReference>
<keyword evidence="3" id="KW-1003">Cell membrane</keyword>
<comment type="caution">
    <text evidence="9">Lacks conserved residue(s) required for the propagation of feature annotation.</text>
</comment>
<dbReference type="Proteomes" id="UP000565723">
    <property type="component" value="Unassembled WGS sequence"/>
</dbReference>
<keyword evidence="6 9" id="KW-1133">Transmembrane helix</keyword>
<comment type="caution">
    <text evidence="11">The sequence shown here is derived from an EMBL/GenBank/DDBJ whole genome shotgun (WGS) entry which is preliminary data.</text>
</comment>
<dbReference type="RefSeq" id="WP_044028406.1">
    <property type="nucleotide sequence ID" value="NZ_CP076685.1"/>
</dbReference>
<dbReference type="Pfam" id="PF04290">
    <property type="entry name" value="DctQ"/>
    <property type="match status" value="1"/>
</dbReference>
<feature type="transmembrane region" description="Helical" evidence="9">
    <location>
        <begin position="15"/>
        <end position="36"/>
    </location>
</feature>
<evidence type="ECO:0000256" key="5">
    <source>
        <dbReference type="ARBA" id="ARBA00022692"/>
    </source>
</evidence>
<evidence type="ECO:0000256" key="1">
    <source>
        <dbReference type="ARBA" id="ARBA00004429"/>
    </source>
</evidence>
<reference evidence="11 12" key="1">
    <citation type="journal article" date="2020" name="Proc. Natl. Acad. Sci. U.S.A.">
        <title>Ecological drivers of bacterial community assembly in synthetic phycospheres.</title>
        <authorList>
            <person name="Fu H."/>
            <person name="Uchimiya M."/>
            <person name="Gore J."/>
            <person name="Moran M.A."/>
        </authorList>
    </citation>
    <scope>NUCLEOTIDE SEQUENCE [LARGE SCALE GENOMIC DNA]</scope>
    <source>
        <strain evidence="11">HF-Din03</strain>
    </source>
</reference>
<accession>A0A850LN24</accession>
<evidence type="ECO:0000256" key="2">
    <source>
        <dbReference type="ARBA" id="ARBA00022448"/>
    </source>
</evidence>
<evidence type="ECO:0000256" key="7">
    <source>
        <dbReference type="ARBA" id="ARBA00023136"/>
    </source>
</evidence>
<sequence>MEKEGVWLGRFRAPIYVAMLASMAVTGLVFLGLVLGRLFFEDAYGMHEMIRPSGRPLVWLMLLSLAMSVFCASLYLSDIRGAIEEEANGFFDILSLVTSRAAMIMIAFVVLVMFYEVVSRYVFSRPTLWANELSLWIASFVFLFAGQYAMQQRSHIRIYVIYDIMPRWAQKTSDVVSVLLIVVFTFALVWGNYADAERRFLRMETFGTAWDPPIPGIVKPAVLIIIVLVALQAISNLIADWHKAPEHHSPLDDIDETEIEHIRKTLEK</sequence>
<dbReference type="InterPro" id="IPR055348">
    <property type="entry name" value="DctQ"/>
</dbReference>
<name>A0A850LN24_9RHOB</name>
<comment type="similarity">
    <text evidence="8 9">Belongs to the TRAP transporter small permease family.</text>
</comment>
<feature type="transmembrane region" description="Helical" evidence="9">
    <location>
        <begin position="56"/>
        <end position="77"/>
    </location>
</feature>
<feature type="transmembrane region" description="Helical" evidence="9">
    <location>
        <begin position="89"/>
        <end position="113"/>
    </location>
</feature>
<evidence type="ECO:0000256" key="4">
    <source>
        <dbReference type="ARBA" id="ARBA00022519"/>
    </source>
</evidence>
<proteinExistence type="inferred from homology"/>
<organism evidence="11 12">
    <name type="scientific">Ruegeria pomeroyi</name>
    <dbReference type="NCBI Taxonomy" id="89184"/>
    <lineage>
        <taxon>Bacteria</taxon>
        <taxon>Pseudomonadati</taxon>
        <taxon>Pseudomonadota</taxon>
        <taxon>Alphaproteobacteria</taxon>
        <taxon>Rhodobacterales</taxon>
        <taxon>Roseobacteraceae</taxon>
        <taxon>Ruegeria</taxon>
    </lineage>
</organism>
<protein>
    <recommendedName>
        <fullName evidence="9">TRAP transporter small permease protein</fullName>
    </recommendedName>
</protein>
<evidence type="ECO:0000256" key="9">
    <source>
        <dbReference type="RuleBase" id="RU369079"/>
    </source>
</evidence>
<evidence type="ECO:0000256" key="6">
    <source>
        <dbReference type="ARBA" id="ARBA00022989"/>
    </source>
</evidence>
<evidence type="ECO:0000259" key="10">
    <source>
        <dbReference type="Pfam" id="PF04290"/>
    </source>
</evidence>
<gene>
    <name evidence="11" type="ORF">HW564_18865</name>
</gene>
<feature type="transmembrane region" description="Helical" evidence="9">
    <location>
        <begin position="214"/>
        <end position="234"/>
    </location>
</feature>
<dbReference type="GO" id="GO:0022857">
    <property type="term" value="F:transmembrane transporter activity"/>
    <property type="evidence" value="ECO:0007669"/>
    <property type="project" value="UniProtKB-UniRule"/>
</dbReference>
<keyword evidence="2 9" id="KW-0813">Transport</keyword>
<keyword evidence="7 9" id="KW-0472">Membrane</keyword>
<evidence type="ECO:0000313" key="12">
    <source>
        <dbReference type="Proteomes" id="UP000565723"/>
    </source>
</evidence>
<dbReference type="EMBL" id="JABXIY010000051">
    <property type="protein sequence ID" value="NVK98992.1"/>
    <property type="molecule type" value="Genomic_DNA"/>
</dbReference>
<evidence type="ECO:0000256" key="8">
    <source>
        <dbReference type="ARBA" id="ARBA00038436"/>
    </source>
</evidence>
<feature type="domain" description="Tripartite ATP-independent periplasmic transporters DctQ component" evidence="10">
    <location>
        <begin position="110"/>
        <end position="241"/>
    </location>
</feature>
<comment type="subunit">
    <text evidence="9">The complex comprises the extracytoplasmic solute receptor protein and the two transmembrane proteins.</text>
</comment>